<evidence type="ECO:0000313" key="4">
    <source>
        <dbReference type="EMBL" id="NIH56571.1"/>
    </source>
</evidence>
<dbReference type="PANTHER" id="PTHR47572:SF4">
    <property type="entry name" value="LACTONASE DRP35"/>
    <property type="match status" value="1"/>
</dbReference>
<name>A0ABX0SIJ4_9ACTN</name>
<dbReference type="PRINTS" id="PR01790">
    <property type="entry name" value="SMP30FAMILY"/>
</dbReference>
<dbReference type="Gene3D" id="2.120.10.30">
    <property type="entry name" value="TolB, C-terminal domain"/>
    <property type="match status" value="1"/>
</dbReference>
<dbReference type="Pfam" id="PF08450">
    <property type="entry name" value="SGL"/>
    <property type="match status" value="1"/>
</dbReference>
<dbReference type="EC" id="3.1.1.17" evidence="4"/>
<comment type="caution">
    <text evidence="4">The sequence shown here is derived from an EMBL/GenBank/DDBJ whole genome shotgun (WGS) entry which is preliminary data.</text>
</comment>
<sequence length="314" mass="34934">MTIQDDAGLLASTTIERLGDESELATWAEGPVWIPARRAVRFSDIHRNRILEWSADTNLVSVYRDDVEFTNGRTTGLDGEVVQCSHGLRRVEVERDGQVSELTSQWRGKRFNSPNDVIVKSDGTVWFSDPSYGIKRPIEGHPGDLEYRDHWVWRFDPADGSVEPVIIDVEMPNGLAFSPDESLLYSSDNSIDLPNLEPNPGGTHAIRVYRVLDGRMCKGGRDFRAIDDGIADGIRVDERGNVWSSEFSGVHIYSPEGDQIGYIPVEGGHVGNICFGGDDGTDLFIACTSRLWRVRTHVRDASHVLRDQLQPAGA</sequence>
<proteinExistence type="inferred from homology"/>
<dbReference type="InterPro" id="IPR005511">
    <property type="entry name" value="SMP-30"/>
</dbReference>
<dbReference type="InterPro" id="IPR013658">
    <property type="entry name" value="SGL"/>
</dbReference>
<comment type="similarity">
    <text evidence="1">Belongs to the SMP-30/CGR1 family.</text>
</comment>
<gene>
    <name evidence="4" type="ORF">FB473_001216</name>
</gene>
<dbReference type="SUPFAM" id="SSF63829">
    <property type="entry name" value="Calcium-dependent phosphotriesterase"/>
    <property type="match status" value="1"/>
</dbReference>
<protein>
    <submittedName>
        <fullName evidence="4">Gluconolactonase</fullName>
        <ecNumber evidence="4">3.1.1.17</ecNumber>
    </submittedName>
</protein>
<dbReference type="InterPro" id="IPR011042">
    <property type="entry name" value="6-blade_b-propeller_TolB-like"/>
</dbReference>
<evidence type="ECO:0000256" key="2">
    <source>
        <dbReference type="ARBA" id="ARBA00022801"/>
    </source>
</evidence>
<keyword evidence="2 4" id="KW-0378">Hydrolase</keyword>
<reference evidence="4 5" key="1">
    <citation type="submission" date="2020-02" db="EMBL/GenBank/DDBJ databases">
        <title>Sequencing the genomes of 1000 actinobacteria strains.</title>
        <authorList>
            <person name="Klenk H.-P."/>
        </authorList>
    </citation>
    <scope>NUCLEOTIDE SEQUENCE [LARGE SCALE GENOMIC DNA]</scope>
    <source>
        <strain evidence="4 5">DSM 19609</strain>
    </source>
</reference>
<dbReference type="PANTHER" id="PTHR47572">
    <property type="entry name" value="LIPOPROTEIN-RELATED"/>
    <property type="match status" value="1"/>
</dbReference>
<accession>A0ABX0SIJ4</accession>
<feature type="domain" description="SMP-30/Gluconolactonase/LRE-like region" evidence="3">
    <location>
        <begin position="27"/>
        <end position="286"/>
    </location>
</feature>
<dbReference type="Proteomes" id="UP000749311">
    <property type="component" value="Unassembled WGS sequence"/>
</dbReference>
<dbReference type="EMBL" id="JAAMOZ010000001">
    <property type="protein sequence ID" value="NIH56571.1"/>
    <property type="molecule type" value="Genomic_DNA"/>
</dbReference>
<keyword evidence="5" id="KW-1185">Reference proteome</keyword>
<evidence type="ECO:0000313" key="5">
    <source>
        <dbReference type="Proteomes" id="UP000749311"/>
    </source>
</evidence>
<dbReference type="InterPro" id="IPR051262">
    <property type="entry name" value="SMP-30/CGR1_Lactonase"/>
</dbReference>
<evidence type="ECO:0000256" key="1">
    <source>
        <dbReference type="ARBA" id="ARBA00008853"/>
    </source>
</evidence>
<evidence type="ECO:0000259" key="3">
    <source>
        <dbReference type="Pfam" id="PF08450"/>
    </source>
</evidence>
<dbReference type="RefSeq" id="WP_167165624.1">
    <property type="nucleotide sequence ID" value="NZ_BAAAOO010000015.1"/>
</dbReference>
<dbReference type="GO" id="GO:0004341">
    <property type="term" value="F:gluconolactonase activity"/>
    <property type="evidence" value="ECO:0007669"/>
    <property type="project" value="UniProtKB-EC"/>
</dbReference>
<organism evidence="4 5">
    <name type="scientific">Brooklawnia cerclae</name>
    <dbReference type="NCBI Taxonomy" id="349934"/>
    <lineage>
        <taxon>Bacteria</taxon>
        <taxon>Bacillati</taxon>
        <taxon>Actinomycetota</taxon>
        <taxon>Actinomycetes</taxon>
        <taxon>Propionibacteriales</taxon>
        <taxon>Propionibacteriaceae</taxon>
        <taxon>Brooklawnia</taxon>
    </lineage>
</organism>